<dbReference type="SUPFAM" id="SSF111369">
    <property type="entry name" value="HlyD-like secretion proteins"/>
    <property type="match status" value="1"/>
</dbReference>
<organism evidence="6 7">
    <name type="scientific">Emticicia soli</name>
    <dbReference type="NCBI Taxonomy" id="2027878"/>
    <lineage>
        <taxon>Bacteria</taxon>
        <taxon>Pseudomonadati</taxon>
        <taxon>Bacteroidota</taxon>
        <taxon>Cytophagia</taxon>
        <taxon>Cytophagales</taxon>
        <taxon>Leadbetterellaceae</taxon>
        <taxon>Emticicia</taxon>
    </lineage>
</organism>
<evidence type="ECO:0000259" key="5">
    <source>
        <dbReference type="Pfam" id="PF25989"/>
    </source>
</evidence>
<feature type="signal peptide" evidence="2">
    <location>
        <begin position="1"/>
        <end position="27"/>
    </location>
</feature>
<name>A0ABW5J5E7_9BACT</name>
<dbReference type="EMBL" id="JBHULC010000003">
    <property type="protein sequence ID" value="MFD2519785.1"/>
    <property type="molecule type" value="Genomic_DNA"/>
</dbReference>
<feature type="chain" id="PRO_5047541886" evidence="2">
    <location>
        <begin position="28"/>
        <end position="366"/>
    </location>
</feature>
<dbReference type="InterPro" id="IPR058792">
    <property type="entry name" value="Beta-barrel_RND_2"/>
</dbReference>
<dbReference type="Gene3D" id="1.10.287.470">
    <property type="entry name" value="Helix hairpin bin"/>
    <property type="match status" value="1"/>
</dbReference>
<evidence type="ECO:0000259" key="4">
    <source>
        <dbReference type="Pfam" id="PF25973"/>
    </source>
</evidence>
<proteinExistence type="inferred from homology"/>
<keyword evidence="7" id="KW-1185">Reference proteome</keyword>
<dbReference type="InterPro" id="IPR058637">
    <property type="entry name" value="YknX-like_C"/>
</dbReference>
<evidence type="ECO:0000313" key="7">
    <source>
        <dbReference type="Proteomes" id="UP001597510"/>
    </source>
</evidence>
<evidence type="ECO:0000259" key="3">
    <source>
        <dbReference type="Pfam" id="PF25954"/>
    </source>
</evidence>
<keyword evidence="2" id="KW-0732">Signal</keyword>
<comment type="similarity">
    <text evidence="1">Belongs to the membrane fusion protein (MFP) (TC 8.A.1) family.</text>
</comment>
<dbReference type="Pfam" id="PF25973">
    <property type="entry name" value="BSH_CzcB"/>
    <property type="match status" value="1"/>
</dbReference>
<feature type="domain" description="CzcB-like barrel-sandwich hybrid" evidence="4">
    <location>
        <begin position="72"/>
        <end position="204"/>
    </location>
</feature>
<dbReference type="InterPro" id="IPR058647">
    <property type="entry name" value="BSH_CzcB-like"/>
</dbReference>
<gene>
    <name evidence="6" type="ORF">ACFSR2_02745</name>
</gene>
<reference evidence="7" key="1">
    <citation type="journal article" date="2019" name="Int. J. Syst. Evol. Microbiol.">
        <title>The Global Catalogue of Microorganisms (GCM) 10K type strain sequencing project: providing services to taxonomists for standard genome sequencing and annotation.</title>
        <authorList>
            <consortium name="The Broad Institute Genomics Platform"/>
            <consortium name="The Broad Institute Genome Sequencing Center for Infectious Disease"/>
            <person name="Wu L."/>
            <person name="Ma J."/>
        </authorList>
    </citation>
    <scope>NUCLEOTIDE SEQUENCE [LARGE SCALE GENOMIC DNA]</scope>
    <source>
        <strain evidence="7">KCTC 52344</strain>
    </source>
</reference>
<dbReference type="Proteomes" id="UP001597510">
    <property type="component" value="Unassembled WGS sequence"/>
</dbReference>
<dbReference type="PANTHER" id="PTHR30469:SF37">
    <property type="entry name" value="RAGD PROTEIN"/>
    <property type="match status" value="1"/>
</dbReference>
<accession>A0ABW5J5E7</accession>
<dbReference type="Pfam" id="PF25954">
    <property type="entry name" value="Beta-barrel_RND_2"/>
    <property type="match status" value="1"/>
</dbReference>
<feature type="domain" description="CusB-like beta-barrel" evidence="3">
    <location>
        <begin position="222"/>
        <end position="293"/>
    </location>
</feature>
<evidence type="ECO:0000256" key="1">
    <source>
        <dbReference type="ARBA" id="ARBA00009477"/>
    </source>
</evidence>
<dbReference type="Pfam" id="PF25989">
    <property type="entry name" value="YknX_C"/>
    <property type="match status" value="1"/>
</dbReference>
<dbReference type="Gene3D" id="2.40.30.170">
    <property type="match status" value="1"/>
</dbReference>
<dbReference type="InterPro" id="IPR006143">
    <property type="entry name" value="RND_pump_MFP"/>
</dbReference>
<sequence length="366" mass="40123">MKKQPFNTYMKYCLISLLASVLLSACAENRAEEKKTEAVKAVAPAYELATVESGGVPSTLKLPAQLSAYQEVSLFPKVNGYVKNVLVDLGSYVSKGSLLMELEAPELEQAVLLAKEKYAKANADFSINKEHYQRLLEASKTKGAVSLMDLSTIKAKMNADTALVNAEKANWEMQKAMLGYLKVVAPFSGVITERNIHPGALVSAVAKDKPMLELKQIANLRLQVDVPEHLAVNLHERDTLSFYVSALQGKKLRGKISRKSRNINSHYRSERIEVDVANTGGQLASGMYADVLIYSKGNKNALIVPKSAVVTSTERKYVLVSDNGNIRKIDVSTGNQTLDKVEVYGELQVGEQVISNASEEIKESIK</sequence>
<dbReference type="PROSITE" id="PS51257">
    <property type="entry name" value="PROKAR_LIPOPROTEIN"/>
    <property type="match status" value="1"/>
</dbReference>
<protein>
    <submittedName>
        <fullName evidence="6">Efflux RND transporter periplasmic adaptor subunit</fullName>
    </submittedName>
</protein>
<dbReference type="NCBIfam" id="TIGR01730">
    <property type="entry name" value="RND_mfp"/>
    <property type="match status" value="1"/>
</dbReference>
<feature type="domain" description="YknX-like C-terminal permuted SH3-like" evidence="5">
    <location>
        <begin position="302"/>
        <end position="363"/>
    </location>
</feature>
<evidence type="ECO:0000313" key="6">
    <source>
        <dbReference type="EMBL" id="MFD2519785.1"/>
    </source>
</evidence>
<dbReference type="Gene3D" id="2.40.420.20">
    <property type="match status" value="1"/>
</dbReference>
<evidence type="ECO:0000256" key="2">
    <source>
        <dbReference type="SAM" id="SignalP"/>
    </source>
</evidence>
<dbReference type="Gene3D" id="2.40.50.100">
    <property type="match status" value="1"/>
</dbReference>
<dbReference type="PANTHER" id="PTHR30469">
    <property type="entry name" value="MULTIDRUG RESISTANCE PROTEIN MDTA"/>
    <property type="match status" value="1"/>
</dbReference>
<comment type="caution">
    <text evidence="6">The sequence shown here is derived from an EMBL/GenBank/DDBJ whole genome shotgun (WGS) entry which is preliminary data.</text>
</comment>